<dbReference type="Proteomes" id="UP000076574">
    <property type="component" value="Unassembled WGS sequence"/>
</dbReference>
<evidence type="ECO:0000313" key="9">
    <source>
        <dbReference type="Proteomes" id="UP000076574"/>
    </source>
</evidence>
<keyword evidence="2" id="KW-0169">Cobalamin biosynthesis</keyword>
<dbReference type="InterPro" id="IPR014008">
    <property type="entry name" value="Cbl_synth_MTase_CbiT"/>
</dbReference>
<keyword evidence="4 7" id="KW-0808">Transferase</keyword>
<dbReference type="KEGG" id="trb:HB776_31215"/>
<reference evidence="8" key="3">
    <citation type="journal article" date="2020" name="Mol. Plant Microbe Interact.">
        <title>Complete genome sequences of four natural Pseudomonas isolates that catabolize a wide range of aromatic compounds relevant to lignin valorization.</title>
        <authorList>
            <person name="Hatmaker E.A."/>
            <person name="Presle G."/>
            <person name="Cannon O."/>
            <person name="Guss A.M."/>
            <person name="Elkins J.G."/>
        </authorList>
    </citation>
    <scope>NUCLEOTIDE SEQUENCE</scope>
    <source>
        <strain evidence="8">581</strain>
    </source>
</reference>
<reference evidence="10" key="2">
    <citation type="journal article" date="2020" name="Mol. Plant Microbe">
        <title>Rhizobial microsymbionts of the narrowly endemic Oxytropis species growing in Kamchatka are characterized by significant genetic diversity and possess a set of genes that are associated with T3SS and T6SS secretion systems and can affect the development of symbiosis.</title>
        <authorList>
            <person name="Safronova V."/>
            <person name="Guro P."/>
            <person name="Sazanova A."/>
            <person name="Kuznetsova I."/>
            <person name="Belimov A."/>
            <person name="Yakubov V."/>
            <person name="Chirak E."/>
            <person name="Afonin A."/>
            <person name="Gogolev Y."/>
            <person name="Andronov E."/>
            <person name="Tikhonovich I."/>
        </authorList>
    </citation>
    <scope>NUCLEOTIDE SEQUENCE [LARGE SCALE GENOMIC DNA]</scope>
    <source>
        <strain evidence="10">581</strain>
    </source>
</reference>
<dbReference type="EMBL" id="CP050292">
    <property type="protein sequence ID" value="QND75183.1"/>
    <property type="molecule type" value="Genomic_DNA"/>
</dbReference>
<keyword evidence="3 7" id="KW-0489">Methyltransferase</keyword>
<protein>
    <submittedName>
        <fullName evidence="8">Bifunctional cobalt-precorrin-7 (C(5))-methyltransferase/cobalt-precorrin-6B (C(15))-methyltransferase</fullName>
    </submittedName>
    <submittedName>
        <fullName evidence="7">Precorrin-6Y methyltransferase</fullName>
    </submittedName>
</protein>
<keyword evidence="9" id="KW-1185">Reference proteome</keyword>
<evidence type="ECO:0000313" key="8">
    <source>
        <dbReference type="EMBL" id="QND75183.1"/>
    </source>
</evidence>
<evidence type="ECO:0000256" key="2">
    <source>
        <dbReference type="ARBA" id="ARBA00022573"/>
    </source>
</evidence>
<evidence type="ECO:0000259" key="6">
    <source>
        <dbReference type="Pfam" id="PF00590"/>
    </source>
</evidence>
<dbReference type="InterPro" id="IPR050714">
    <property type="entry name" value="Cobalamin_biosynth_MTase"/>
</dbReference>
<sequence>MSAEPATCTELRWLSIIGIGEDGIDGLSSVAKHLISSAELVVGGARHLELAGDLVLGQRLIWPSPMSDAFAEIKQHRGRAVAVLASGDPFHFGVGKQLAAFVPAEEFICLPQPSAFSLAAARMGWSLQDVALVTLHGRALHGIIRHLQPGARILALSWDGTTPAKLAELLNAHRMGQSRVTVLEAMGGPRELIRHATASTCDIADIAALNTIAIEVIAEPNAAIISFAPGRDDGLFEHDGQLTKREIRAVTLSSLEPRHGELLWDIGLGAGSVAIEWLLRHPSLSAIGVEAHQNRADRAARNAAALGAPDLKIVQGRAPEALAGLARPDAVFVGGGMVDDGVFEAVWSALKPGGRLVANAVSLETEARLADYFGRFGGDLVRLQIARVDKIGTMSGWRPAMPVTQWRVRKP</sequence>
<reference evidence="7 9" key="1">
    <citation type="submission" date="2016-03" db="EMBL/GenBank/DDBJ databases">
        <title>Microsymbionts genomes from the relict species Vavilovia formosa (Stev.) Fed.</title>
        <authorList>
            <person name="Kopat V."/>
            <person name="Chirak E."/>
            <person name="Kimeklis A."/>
            <person name="Andronov E."/>
        </authorList>
    </citation>
    <scope>NUCLEOTIDE SEQUENCE [LARGE SCALE GENOMIC DNA]</scope>
    <source>
        <strain evidence="7 9">Vaf07</strain>
    </source>
</reference>
<dbReference type="CDD" id="cd11644">
    <property type="entry name" value="Precorrin-6Y-MT"/>
    <property type="match status" value="1"/>
</dbReference>
<dbReference type="GO" id="GO:0009236">
    <property type="term" value="P:cobalamin biosynthetic process"/>
    <property type="evidence" value="ECO:0007669"/>
    <property type="project" value="UniProtKB-UniPathway"/>
</dbReference>
<dbReference type="NCBIfam" id="TIGR02469">
    <property type="entry name" value="CbiT"/>
    <property type="match status" value="1"/>
</dbReference>
<evidence type="ECO:0000256" key="1">
    <source>
        <dbReference type="ARBA" id="ARBA00004953"/>
    </source>
</evidence>
<evidence type="ECO:0000256" key="5">
    <source>
        <dbReference type="ARBA" id="ARBA00022691"/>
    </source>
</evidence>
<dbReference type="InterPro" id="IPR029063">
    <property type="entry name" value="SAM-dependent_MTases_sf"/>
</dbReference>
<evidence type="ECO:0000313" key="7">
    <source>
        <dbReference type="EMBL" id="KZD22816.1"/>
    </source>
</evidence>
<accession>A0A163Z1H5</accession>
<dbReference type="Gene3D" id="3.40.1010.10">
    <property type="entry name" value="Cobalt-precorrin-4 Transmethylase, Domain 1"/>
    <property type="match status" value="1"/>
</dbReference>
<comment type="pathway">
    <text evidence="1">Cofactor biosynthesis; adenosylcobalamin biosynthesis.</text>
</comment>
<dbReference type="InterPro" id="IPR014776">
    <property type="entry name" value="4pyrrole_Mease_sub2"/>
</dbReference>
<dbReference type="InterPro" id="IPR014777">
    <property type="entry name" value="4pyrrole_Mease_sub1"/>
</dbReference>
<dbReference type="Proteomes" id="UP000515291">
    <property type="component" value="Chromosome"/>
</dbReference>
<dbReference type="SUPFAM" id="SSF53335">
    <property type="entry name" value="S-adenosyl-L-methionine-dependent methyltransferases"/>
    <property type="match status" value="1"/>
</dbReference>
<dbReference type="OrthoDB" id="9787825at2"/>
<feature type="domain" description="Tetrapyrrole methylase" evidence="6">
    <location>
        <begin position="14"/>
        <end position="199"/>
    </location>
</feature>
<gene>
    <name evidence="7" type="ORF">A4A58_28170</name>
    <name evidence="8" type="ORF">HB776_31215</name>
</gene>
<dbReference type="PANTHER" id="PTHR43182">
    <property type="entry name" value="COBALT-PRECORRIN-6B C(15)-METHYLTRANSFERASE (DECARBOXYLATING)"/>
    <property type="match status" value="1"/>
</dbReference>
<dbReference type="Pfam" id="PF01135">
    <property type="entry name" value="PCMT"/>
    <property type="match status" value="1"/>
</dbReference>
<proteinExistence type="predicted"/>
<dbReference type="EMBL" id="LVYV01000014">
    <property type="protein sequence ID" value="KZD22816.1"/>
    <property type="molecule type" value="Genomic_DNA"/>
</dbReference>
<organism evidence="7 9">
    <name type="scientific">Tardiphaga robiniae</name>
    <dbReference type="NCBI Taxonomy" id="943830"/>
    <lineage>
        <taxon>Bacteria</taxon>
        <taxon>Pseudomonadati</taxon>
        <taxon>Pseudomonadota</taxon>
        <taxon>Alphaproteobacteria</taxon>
        <taxon>Hyphomicrobiales</taxon>
        <taxon>Nitrobacteraceae</taxon>
        <taxon>Tardiphaga</taxon>
    </lineage>
</organism>
<dbReference type="STRING" id="943830.A4A58_28170"/>
<dbReference type="Gene3D" id="3.30.950.10">
    <property type="entry name" value="Methyltransferase, Cobalt-precorrin-4 Transmethylase, Domain 2"/>
    <property type="match status" value="1"/>
</dbReference>
<keyword evidence="5" id="KW-0949">S-adenosyl-L-methionine</keyword>
<dbReference type="GO" id="GO:0008276">
    <property type="term" value="F:protein methyltransferase activity"/>
    <property type="evidence" value="ECO:0007669"/>
    <property type="project" value="InterPro"/>
</dbReference>
<dbReference type="InterPro" id="IPR000878">
    <property type="entry name" value="4pyrrol_Mease"/>
</dbReference>
<dbReference type="AlphaFoldDB" id="A0A163Z1H5"/>
<dbReference type="RefSeq" id="WP_068733992.1">
    <property type="nucleotide sequence ID" value="NZ_CP050292.1"/>
</dbReference>
<dbReference type="InterPro" id="IPR006365">
    <property type="entry name" value="Cbl_synth_CobL"/>
</dbReference>
<dbReference type="PIRSF" id="PIRSF036428">
    <property type="entry name" value="CobL"/>
    <property type="match status" value="1"/>
</dbReference>
<dbReference type="GO" id="GO:0032259">
    <property type="term" value="P:methylation"/>
    <property type="evidence" value="ECO:0007669"/>
    <property type="project" value="UniProtKB-KW"/>
</dbReference>
<dbReference type="SUPFAM" id="SSF53790">
    <property type="entry name" value="Tetrapyrrole methylase"/>
    <property type="match status" value="1"/>
</dbReference>
<dbReference type="PANTHER" id="PTHR43182:SF1">
    <property type="entry name" value="COBALT-PRECORRIN-7 C(5)-METHYLTRANSFERASE"/>
    <property type="match status" value="1"/>
</dbReference>
<dbReference type="Pfam" id="PF00590">
    <property type="entry name" value="TP_methylase"/>
    <property type="match status" value="1"/>
</dbReference>
<evidence type="ECO:0000256" key="3">
    <source>
        <dbReference type="ARBA" id="ARBA00022603"/>
    </source>
</evidence>
<dbReference type="InterPro" id="IPR035996">
    <property type="entry name" value="4pyrrol_Methylase_sf"/>
</dbReference>
<name>A0A163Z1H5_9BRAD</name>
<dbReference type="NCBIfam" id="TIGR02467">
    <property type="entry name" value="CbiE"/>
    <property type="match status" value="1"/>
</dbReference>
<evidence type="ECO:0000313" key="10">
    <source>
        <dbReference type="Proteomes" id="UP000515291"/>
    </source>
</evidence>
<dbReference type="UniPathway" id="UPA00148"/>
<dbReference type="Gene3D" id="3.40.50.150">
    <property type="entry name" value="Vaccinia Virus protein VP39"/>
    <property type="match status" value="1"/>
</dbReference>
<dbReference type="InterPro" id="IPR012818">
    <property type="entry name" value="CbiE"/>
</dbReference>
<evidence type="ECO:0000256" key="4">
    <source>
        <dbReference type="ARBA" id="ARBA00022679"/>
    </source>
</evidence>